<gene>
    <name evidence="2" type="ORF">SHI21_15930</name>
</gene>
<name>A0ABU5W1M1_9BACT</name>
<evidence type="ECO:0000313" key="3">
    <source>
        <dbReference type="Proteomes" id="UP001302274"/>
    </source>
</evidence>
<proteinExistence type="predicted"/>
<keyword evidence="1" id="KW-0732">Signal</keyword>
<evidence type="ECO:0000256" key="1">
    <source>
        <dbReference type="SAM" id="SignalP"/>
    </source>
</evidence>
<reference evidence="2 3" key="1">
    <citation type="submission" date="2023-11" db="EMBL/GenBank/DDBJ databases">
        <title>A Novel Polar Bacteriovorax (B. antarcticus) Isolated from the Biocrust in Antarctica.</title>
        <authorList>
            <person name="Mun W."/>
            <person name="Choi S.Y."/>
            <person name="Mitchell R.J."/>
        </authorList>
    </citation>
    <scope>NUCLEOTIDE SEQUENCE [LARGE SCALE GENOMIC DNA]</scope>
    <source>
        <strain evidence="2 3">PP10</strain>
    </source>
</reference>
<protein>
    <submittedName>
        <fullName evidence="2">Uncharacterized protein</fullName>
    </submittedName>
</protein>
<comment type="caution">
    <text evidence="2">The sequence shown here is derived from an EMBL/GenBank/DDBJ whole genome shotgun (WGS) entry which is preliminary data.</text>
</comment>
<dbReference type="RefSeq" id="WP_323577855.1">
    <property type="nucleotide sequence ID" value="NZ_JAYGJQ010000002.1"/>
</dbReference>
<accession>A0ABU5W1M1</accession>
<keyword evidence="3" id="KW-1185">Reference proteome</keyword>
<evidence type="ECO:0000313" key="2">
    <source>
        <dbReference type="EMBL" id="MEA9357720.1"/>
    </source>
</evidence>
<organism evidence="2 3">
    <name type="scientific">Bacteriovorax antarcticus</name>
    <dbReference type="NCBI Taxonomy" id="3088717"/>
    <lineage>
        <taxon>Bacteria</taxon>
        <taxon>Pseudomonadati</taxon>
        <taxon>Bdellovibrionota</taxon>
        <taxon>Bacteriovoracia</taxon>
        <taxon>Bacteriovoracales</taxon>
        <taxon>Bacteriovoracaceae</taxon>
        <taxon>Bacteriovorax</taxon>
    </lineage>
</organism>
<sequence>MKFAIVMMTLLVSANVFAYSITDSTVLTSILPSISSASTTGGYPEALQVVNDAQEFLQSGAIHPKLAERINILQDNNSALSTGEAVDMLLARAEEIIKENE</sequence>
<feature type="signal peptide" evidence="1">
    <location>
        <begin position="1"/>
        <end position="18"/>
    </location>
</feature>
<dbReference type="Proteomes" id="UP001302274">
    <property type="component" value="Unassembled WGS sequence"/>
</dbReference>
<feature type="chain" id="PRO_5045529949" evidence="1">
    <location>
        <begin position="19"/>
        <end position="101"/>
    </location>
</feature>
<dbReference type="EMBL" id="JAYGJQ010000002">
    <property type="protein sequence ID" value="MEA9357720.1"/>
    <property type="molecule type" value="Genomic_DNA"/>
</dbReference>